<gene>
    <name evidence="2" type="ORF">ACG02S_15430</name>
</gene>
<keyword evidence="1" id="KW-1133">Transmembrane helix</keyword>
<dbReference type="InterPro" id="IPR009305">
    <property type="entry name" value="Mpo1-like"/>
</dbReference>
<name>A0ABW7EP82_9BURK</name>
<dbReference type="PANTHER" id="PTHR28026:SF9">
    <property type="entry name" value="2-HYDROXY-PALMITIC ACID DIOXYGENASE MPO1"/>
    <property type="match status" value="1"/>
</dbReference>
<proteinExistence type="predicted"/>
<keyword evidence="1" id="KW-0472">Membrane</keyword>
<evidence type="ECO:0000256" key="1">
    <source>
        <dbReference type="SAM" id="Phobius"/>
    </source>
</evidence>
<feature type="transmembrane region" description="Helical" evidence="1">
    <location>
        <begin position="103"/>
        <end position="125"/>
    </location>
</feature>
<keyword evidence="1" id="KW-0812">Transmembrane</keyword>
<feature type="transmembrane region" description="Helical" evidence="1">
    <location>
        <begin position="137"/>
        <end position="157"/>
    </location>
</feature>
<feature type="transmembrane region" description="Helical" evidence="1">
    <location>
        <begin position="25"/>
        <end position="43"/>
    </location>
</feature>
<protein>
    <submittedName>
        <fullName evidence="2">DUF962 domain-containing protein</fullName>
    </submittedName>
</protein>
<dbReference type="RefSeq" id="WP_394471356.1">
    <property type="nucleotide sequence ID" value="NZ_JBIGHY010000005.1"/>
</dbReference>
<dbReference type="PANTHER" id="PTHR28026">
    <property type="entry name" value="DUF962 DOMAIN PROTEIN (AFU_ORTHOLOGUE AFUA_8G05310)"/>
    <property type="match status" value="1"/>
</dbReference>
<dbReference type="Pfam" id="PF06127">
    <property type="entry name" value="Mpo1-like"/>
    <property type="match status" value="1"/>
</dbReference>
<feature type="transmembrane region" description="Helical" evidence="1">
    <location>
        <begin position="77"/>
        <end position="96"/>
    </location>
</feature>
<reference evidence="2 3" key="1">
    <citation type="submission" date="2024-09" db="EMBL/GenBank/DDBJ databases">
        <title>Novel species of the genus Pelomonas and Roseateles isolated from streams.</title>
        <authorList>
            <person name="Lu H."/>
        </authorList>
    </citation>
    <scope>NUCLEOTIDE SEQUENCE [LARGE SCALE GENOMIC DNA]</scope>
    <source>
        <strain evidence="2 3">DC23W</strain>
    </source>
</reference>
<organism evidence="2 3">
    <name type="scientific">Pelomonas dachongensis</name>
    <dbReference type="NCBI Taxonomy" id="3299029"/>
    <lineage>
        <taxon>Bacteria</taxon>
        <taxon>Pseudomonadati</taxon>
        <taxon>Pseudomonadota</taxon>
        <taxon>Betaproteobacteria</taxon>
        <taxon>Burkholderiales</taxon>
        <taxon>Sphaerotilaceae</taxon>
        <taxon>Roseateles</taxon>
    </lineage>
</organism>
<evidence type="ECO:0000313" key="3">
    <source>
        <dbReference type="Proteomes" id="UP001606300"/>
    </source>
</evidence>
<sequence length="179" mass="19428">MSSLFRPALDLMAQYAAYHRDRRNIATHFVGIPLIVFAISALLARAEFSIGDTPMNAAIVLWGLTALWYLTRGNLMLGAATAAVNGVLTALAMTAIQDATTTGWLVIGVGSFVVGWILQFVGHYYEGRKPAFVDDLVGLLVGPMFVVGEAMFMLGWGRALLAEIERRVGPTHLRDLAHP</sequence>
<keyword evidence="3" id="KW-1185">Reference proteome</keyword>
<dbReference type="Proteomes" id="UP001606300">
    <property type="component" value="Unassembled WGS sequence"/>
</dbReference>
<comment type="caution">
    <text evidence="2">The sequence shown here is derived from an EMBL/GenBank/DDBJ whole genome shotgun (WGS) entry which is preliminary data.</text>
</comment>
<accession>A0ABW7EP82</accession>
<evidence type="ECO:0000313" key="2">
    <source>
        <dbReference type="EMBL" id="MFG6415288.1"/>
    </source>
</evidence>
<dbReference type="EMBL" id="JBIGHY010000005">
    <property type="protein sequence ID" value="MFG6415288.1"/>
    <property type="molecule type" value="Genomic_DNA"/>
</dbReference>